<gene>
    <name evidence="2" type="ORF">Q5P01_004851</name>
</gene>
<feature type="region of interest" description="Disordered" evidence="1">
    <location>
        <begin position="493"/>
        <end position="528"/>
    </location>
</feature>
<evidence type="ECO:0008006" key="4">
    <source>
        <dbReference type="Google" id="ProtNLM"/>
    </source>
</evidence>
<dbReference type="EMBL" id="JAUPFM010000003">
    <property type="protein sequence ID" value="KAK2856116.1"/>
    <property type="molecule type" value="Genomic_DNA"/>
</dbReference>
<dbReference type="PANTHER" id="PTHR14435:SF2">
    <property type="entry name" value="ZINC FINGER PROTEIN 106"/>
    <property type="match status" value="1"/>
</dbReference>
<dbReference type="GO" id="GO:0016020">
    <property type="term" value="C:membrane"/>
    <property type="evidence" value="ECO:0007669"/>
    <property type="project" value="TreeGrafter"/>
</dbReference>
<name>A0AA88NF19_CHASR</name>
<dbReference type="Proteomes" id="UP001187415">
    <property type="component" value="Unassembled WGS sequence"/>
</dbReference>
<organism evidence="2 3">
    <name type="scientific">Channa striata</name>
    <name type="common">Snakehead murrel</name>
    <name type="synonym">Ophicephalus striatus</name>
    <dbReference type="NCBI Taxonomy" id="64152"/>
    <lineage>
        <taxon>Eukaryota</taxon>
        <taxon>Metazoa</taxon>
        <taxon>Chordata</taxon>
        <taxon>Craniata</taxon>
        <taxon>Vertebrata</taxon>
        <taxon>Euteleostomi</taxon>
        <taxon>Actinopterygii</taxon>
        <taxon>Neopterygii</taxon>
        <taxon>Teleostei</taxon>
        <taxon>Neoteleostei</taxon>
        <taxon>Acanthomorphata</taxon>
        <taxon>Anabantaria</taxon>
        <taxon>Anabantiformes</taxon>
        <taxon>Channoidei</taxon>
        <taxon>Channidae</taxon>
        <taxon>Channa</taxon>
    </lineage>
</organism>
<evidence type="ECO:0000256" key="1">
    <source>
        <dbReference type="SAM" id="MobiDB-lite"/>
    </source>
</evidence>
<proteinExistence type="predicted"/>
<keyword evidence="3" id="KW-1185">Reference proteome</keyword>
<feature type="compositionally biased region" description="Basic residues" evidence="1">
    <location>
        <begin position="10"/>
        <end position="21"/>
    </location>
</feature>
<feature type="region of interest" description="Disordered" evidence="1">
    <location>
        <begin position="264"/>
        <end position="291"/>
    </location>
</feature>
<dbReference type="InterPro" id="IPR042622">
    <property type="entry name" value="Znf106"/>
</dbReference>
<feature type="compositionally biased region" description="Basic residues" evidence="1">
    <location>
        <begin position="137"/>
        <end position="146"/>
    </location>
</feature>
<feature type="region of interest" description="Disordered" evidence="1">
    <location>
        <begin position="134"/>
        <end position="169"/>
    </location>
</feature>
<sequence>MAKGETPQKKVGKNPVKKKKNINAQSTFKAKRIYCILCRKYYTRHEAQEHIHGMLHHRELETVLGKDPFHDCQACKAFSMRLNEYAQHISTPQHMAKLKSLTSKNVKPLSLFKTLSNETIKQILERNKTLKKEEKKAVKKKKKKLKQIAGQKSTEKLQKTTRKSREASFQVNTSIQMQETHQRGTNSAVVQNKENKETSLQRGFHQRGAFFQSQSGRVVGLSGEPGRNWHQPYVRDQFTHSTHHLSYADNVSVNSQCINGKVESSQTNRHVKSSYKTRKCPTNKPEQTSWPATSQYDYYNRRYNSQMDKDFTSDHLPQNGAIIFDDYQNESIGSSQPKQESSHCSAIPVSTNKLDSAAAIRDVDVTAMLRQIRRALGVREPCRADREAKKQNSEATVQVGGTERELPTGDTFKNHTAAAVTTSPAVNNPAPAAHSVVCASNIAPGKLQQTAFKETQERPQHCQMGSLLPDGLPNNREAQGVLSSMASLPQCLDKTTSSEPNQNISRKVRIAHEPGKAPGVRRPHLNQL</sequence>
<feature type="compositionally biased region" description="Basic residues" evidence="1">
    <location>
        <begin position="269"/>
        <end position="281"/>
    </location>
</feature>
<dbReference type="AlphaFoldDB" id="A0AA88NF19"/>
<comment type="caution">
    <text evidence="2">The sequence shown here is derived from an EMBL/GenBank/DDBJ whole genome shotgun (WGS) entry which is preliminary data.</text>
</comment>
<feature type="compositionally biased region" description="Basic residues" evidence="1">
    <location>
        <begin position="519"/>
        <end position="528"/>
    </location>
</feature>
<reference evidence="2" key="1">
    <citation type="submission" date="2023-07" db="EMBL/GenBank/DDBJ databases">
        <title>Chromosome-level Genome Assembly of Striped Snakehead (Channa striata).</title>
        <authorList>
            <person name="Liu H."/>
        </authorList>
    </citation>
    <scope>NUCLEOTIDE SEQUENCE</scope>
    <source>
        <strain evidence="2">Gz</strain>
        <tissue evidence="2">Muscle</tissue>
    </source>
</reference>
<feature type="region of interest" description="Disordered" evidence="1">
    <location>
        <begin position="384"/>
        <end position="410"/>
    </location>
</feature>
<dbReference type="GO" id="GO:0017124">
    <property type="term" value="F:SH3 domain binding"/>
    <property type="evidence" value="ECO:0007669"/>
    <property type="project" value="TreeGrafter"/>
</dbReference>
<evidence type="ECO:0000313" key="2">
    <source>
        <dbReference type="EMBL" id="KAK2856116.1"/>
    </source>
</evidence>
<protein>
    <recommendedName>
        <fullName evidence="4">C2H2-type domain-containing protein</fullName>
    </recommendedName>
</protein>
<accession>A0AA88NF19</accession>
<feature type="region of interest" description="Disordered" evidence="1">
    <location>
        <begin position="1"/>
        <end position="22"/>
    </location>
</feature>
<dbReference type="GO" id="GO:0005829">
    <property type="term" value="C:cytosol"/>
    <property type="evidence" value="ECO:0007669"/>
    <property type="project" value="TreeGrafter"/>
</dbReference>
<feature type="compositionally biased region" description="Basic and acidic residues" evidence="1">
    <location>
        <begin position="153"/>
        <end position="166"/>
    </location>
</feature>
<evidence type="ECO:0000313" key="3">
    <source>
        <dbReference type="Proteomes" id="UP001187415"/>
    </source>
</evidence>
<feature type="compositionally biased region" description="Polar residues" evidence="1">
    <location>
        <begin position="493"/>
        <end position="505"/>
    </location>
</feature>
<dbReference type="GO" id="GO:0003723">
    <property type="term" value="F:RNA binding"/>
    <property type="evidence" value="ECO:0007669"/>
    <property type="project" value="InterPro"/>
</dbReference>
<dbReference type="PANTHER" id="PTHR14435">
    <property type="entry name" value="ZINC FINGER PROTEIN 106"/>
    <property type="match status" value="1"/>
</dbReference>